<dbReference type="Proteomes" id="UP000886700">
    <property type="component" value="Unplaced"/>
</dbReference>
<dbReference type="GeneID" id="101826210"/>
<evidence type="ECO:0000256" key="4">
    <source>
        <dbReference type="ARBA" id="ARBA00011738"/>
    </source>
</evidence>
<dbReference type="FunFam" id="3.90.1150.10:FF:000065">
    <property type="entry name" value="Selenocysteine lyase"/>
    <property type="match status" value="1"/>
</dbReference>
<dbReference type="Gene3D" id="3.40.640.10">
    <property type="entry name" value="Type I PLP-dependent aspartate aminotransferase-like (Major domain)"/>
    <property type="match status" value="1"/>
</dbReference>
<dbReference type="FunFam" id="3.40.640.10:FF:000083">
    <property type="entry name" value="Selenocysteine lyase"/>
    <property type="match status" value="1"/>
</dbReference>
<dbReference type="KEGG" id="maua:101826210"/>
<dbReference type="PANTHER" id="PTHR11601">
    <property type="entry name" value="CYSTEINE DESULFURYLASE FAMILY MEMBER"/>
    <property type="match status" value="1"/>
</dbReference>
<evidence type="ECO:0000256" key="10">
    <source>
        <dbReference type="ARBA" id="ARBA00039054"/>
    </source>
</evidence>
<keyword evidence="7" id="KW-0663">Pyridoxal phosphate</keyword>
<evidence type="ECO:0000313" key="14">
    <source>
        <dbReference type="Proteomes" id="UP000886700"/>
    </source>
</evidence>
<feature type="region of interest" description="Disordered" evidence="12">
    <location>
        <begin position="26"/>
        <end position="46"/>
    </location>
</feature>
<evidence type="ECO:0000256" key="11">
    <source>
        <dbReference type="ARBA" id="ARBA00040554"/>
    </source>
</evidence>
<evidence type="ECO:0000313" key="15">
    <source>
        <dbReference type="RefSeq" id="XP_005082315.2"/>
    </source>
</evidence>
<dbReference type="InterPro" id="IPR000192">
    <property type="entry name" value="Aminotrans_V_dom"/>
</dbReference>
<comment type="cofactor">
    <cofactor evidence="1">
        <name>pyridoxal 5'-phosphate</name>
        <dbReference type="ChEBI" id="CHEBI:597326"/>
    </cofactor>
</comment>
<comment type="similarity">
    <text evidence="3">Belongs to the class-V pyridoxal-phosphate-dependent aminotransferase family.</text>
</comment>
<organism evidence="14 15">
    <name type="scientific">Mesocricetus auratus</name>
    <name type="common">Golden hamster</name>
    <dbReference type="NCBI Taxonomy" id="10036"/>
    <lineage>
        <taxon>Eukaryota</taxon>
        <taxon>Metazoa</taxon>
        <taxon>Chordata</taxon>
        <taxon>Craniata</taxon>
        <taxon>Vertebrata</taxon>
        <taxon>Euteleostomi</taxon>
        <taxon>Mammalia</taxon>
        <taxon>Eutheria</taxon>
        <taxon>Euarchontoglires</taxon>
        <taxon>Glires</taxon>
        <taxon>Rodentia</taxon>
        <taxon>Myomorpha</taxon>
        <taxon>Muroidea</taxon>
        <taxon>Cricetidae</taxon>
        <taxon>Cricetinae</taxon>
        <taxon>Mesocricetus</taxon>
    </lineage>
</organism>
<dbReference type="EC" id="4.4.1.16" evidence="10"/>
<dbReference type="STRING" id="10036.ENSMAUP00000016698"/>
<dbReference type="GO" id="GO:0005829">
    <property type="term" value="C:cytosol"/>
    <property type="evidence" value="ECO:0007669"/>
    <property type="project" value="UniProtKB-SubCell"/>
</dbReference>
<evidence type="ECO:0000256" key="8">
    <source>
        <dbReference type="ARBA" id="ARBA00023239"/>
    </source>
</evidence>
<dbReference type="PIRSF" id="PIRSF005572">
    <property type="entry name" value="NifS"/>
    <property type="match status" value="1"/>
</dbReference>
<dbReference type="Pfam" id="PF00266">
    <property type="entry name" value="Aminotran_5"/>
    <property type="match status" value="1"/>
</dbReference>
<dbReference type="GO" id="GO:0016740">
    <property type="term" value="F:transferase activity"/>
    <property type="evidence" value="ECO:0007669"/>
    <property type="project" value="UniProtKB-KW"/>
</dbReference>
<dbReference type="OrthoDB" id="10250117at2759"/>
<dbReference type="CTD" id="51540"/>
<evidence type="ECO:0000256" key="1">
    <source>
        <dbReference type="ARBA" id="ARBA00001933"/>
    </source>
</evidence>
<keyword evidence="8 15" id="KW-0456">Lyase</keyword>
<comment type="subcellular location">
    <subcellularLocation>
        <location evidence="2">Cytoplasm</location>
        <location evidence="2">Cytosol</location>
    </subcellularLocation>
</comment>
<dbReference type="eggNOG" id="KOG1549">
    <property type="taxonomic scope" value="Eukaryota"/>
</dbReference>
<dbReference type="SUPFAM" id="SSF53383">
    <property type="entry name" value="PLP-dependent transferases"/>
    <property type="match status" value="1"/>
</dbReference>
<keyword evidence="5" id="KW-0963">Cytoplasm</keyword>
<evidence type="ECO:0000259" key="13">
    <source>
        <dbReference type="Pfam" id="PF00266"/>
    </source>
</evidence>
<dbReference type="RefSeq" id="XP_005082315.2">
    <property type="nucleotide sequence ID" value="XM_005082258.4"/>
</dbReference>
<dbReference type="InterPro" id="IPR016454">
    <property type="entry name" value="Cysteine_dSase"/>
</dbReference>
<protein>
    <recommendedName>
        <fullName evidence="11">Selenocysteine lyase</fullName>
        <ecNumber evidence="10">4.4.1.16</ecNumber>
    </recommendedName>
</protein>
<comment type="function">
    <text evidence="9">Catalyzes the decomposition of L-selenocysteine to L-alanine and elemental selenium.</text>
</comment>
<dbReference type="AlphaFoldDB" id="A0A1U7QZ82"/>
<keyword evidence="14" id="KW-1185">Reference proteome</keyword>
<reference evidence="15" key="1">
    <citation type="submission" date="2025-08" db="UniProtKB">
        <authorList>
            <consortium name="RefSeq"/>
        </authorList>
    </citation>
    <scope>IDENTIFICATION</scope>
    <source>
        <tissue evidence="15">Liver</tissue>
    </source>
</reference>
<dbReference type="GO" id="GO:0009000">
    <property type="term" value="F:selenocysteine lyase activity"/>
    <property type="evidence" value="ECO:0007669"/>
    <property type="project" value="UniProtKB-EC"/>
</dbReference>
<sequence length="456" mass="50164">MRIPGDSRLRPRALRLWVTQRADDQEMDAVRRSARGRAESPPDRKVYMDYNATTPLEPAVIQAVTEAMQEAWGNPSSSYVAGRKAKDIINAARASLAKMIGGKPQDIVFTSGGTESNNLVIHSMVRYFHEQQTLKGHAIDQYGPEEGARPHFITCTVEHDSIRLPLEHLMEEHMAEVTFVPVSKVTGQAEVEEVLAAVRPTTCLVTIMLANNETGVIMPVPEISRRIKALNQSRAASGLPQILVHTDAAQALGKRRVDVEDLGVDFLTIVGHKFYGPRIGALYVRGVGKLTPLYPMLFGGGQERNFRPGTENTPMIAGLGKAAELVTENCEAYEAHMRDVRDYLEERLQAEFGKRIHLNSRFPGVERLPNTCNFSIQGSKLQGYMVLAQCQTLLASVGASCHSDHEDRPSPVLLSCGVPVDVARNALRLSVGRSTTRAEVDLIVQDLKEAVAQLEA</sequence>
<evidence type="ECO:0000256" key="9">
    <source>
        <dbReference type="ARBA" id="ARBA00037407"/>
    </source>
</evidence>
<evidence type="ECO:0000256" key="2">
    <source>
        <dbReference type="ARBA" id="ARBA00004514"/>
    </source>
</evidence>
<evidence type="ECO:0000256" key="6">
    <source>
        <dbReference type="ARBA" id="ARBA00022679"/>
    </source>
</evidence>
<dbReference type="InterPro" id="IPR015422">
    <property type="entry name" value="PyrdxlP-dep_Trfase_small"/>
</dbReference>
<evidence type="ECO:0000256" key="12">
    <source>
        <dbReference type="SAM" id="MobiDB-lite"/>
    </source>
</evidence>
<dbReference type="PANTHER" id="PTHR11601:SF62">
    <property type="entry name" value="SELENOCYSTEINE LYASE"/>
    <property type="match status" value="1"/>
</dbReference>
<evidence type="ECO:0000256" key="3">
    <source>
        <dbReference type="ARBA" id="ARBA00009236"/>
    </source>
</evidence>
<dbReference type="InterPro" id="IPR015424">
    <property type="entry name" value="PyrdxlP-dep_Trfase"/>
</dbReference>
<comment type="subunit">
    <text evidence="4">Homodimer.</text>
</comment>
<keyword evidence="6" id="KW-0808">Transferase</keyword>
<dbReference type="InterPro" id="IPR015421">
    <property type="entry name" value="PyrdxlP-dep_Trfase_major"/>
</dbReference>
<name>A0A1U7QZ82_MESAU</name>
<evidence type="ECO:0000256" key="7">
    <source>
        <dbReference type="ARBA" id="ARBA00022898"/>
    </source>
</evidence>
<proteinExistence type="inferred from homology"/>
<dbReference type="Gene3D" id="1.10.260.50">
    <property type="match status" value="1"/>
</dbReference>
<feature type="domain" description="Aminotransferase class V" evidence="13">
    <location>
        <begin position="46"/>
        <end position="442"/>
    </location>
</feature>
<gene>
    <name evidence="15" type="primary">Scly</name>
</gene>
<evidence type="ECO:0000256" key="5">
    <source>
        <dbReference type="ARBA" id="ARBA00022490"/>
    </source>
</evidence>
<accession>A0A1U7QZ82</accession>
<dbReference type="Gene3D" id="3.90.1150.10">
    <property type="entry name" value="Aspartate Aminotransferase, domain 1"/>
    <property type="match status" value="1"/>
</dbReference>